<proteinExistence type="predicted"/>
<dbReference type="EMBL" id="JACGCM010002059">
    <property type="protein sequence ID" value="KAF6145505.1"/>
    <property type="molecule type" value="Genomic_DNA"/>
</dbReference>
<organism evidence="1 2">
    <name type="scientific">Kingdonia uniflora</name>
    <dbReference type="NCBI Taxonomy" id="39325"/>
    <lineage>
        <taxon>Eukaryota</taxon>
        <taxon>Viridiplantae</taxon>
        <taxon>Streptophyta</taxon>
        <taxon>Embryophyta</taxon>
        <taxon>Tracheophyta</taxon>
        <taxon>Spermatophyta</taxon>
        <taxon>Magnoliopsida</taxon>
        <taxon>Ranunculales</taxon>
        <taxon>Circaeasteraceae</taxon>
        <taxon>Kingdonia</taxon>
    </lineage>
</organism>
<keyword evidence="2" id="KW-1185">Reference proteome</keyword>
<comment type="caution">
    <text evidence="1">The sequence shown here is derived from an EMBL/GenBank/DDBJ whole genome shotgun (WGS) entry which is preliminary data.</text>
</comment>
<dbReference type="OrthoDB" id="202195at2759"/>
<reference evidence="1 2" key="1">
    <citation type="journal article" date="2020" name="IScience">
        <title>Genome Sequencing of the Endangered Kingdonia uniflora (Circaeasteraceae, Ranunculales) Reveals Potential Mechanisms of Evolutionary Specialization.</title>
        <authorList>
            <person name="Sun Y."/>
            <person name="Deng T."/>
            <person name="Zhang A."/>
            <person name="Moore M.J."/>
            <person name="Landis J.B."/>
            <person name="Lin N."/>
            <person name="Zhang H."/>
            <person name="Zhang X."/>
            <person name="Huang J."/>
            <person name="Zhang X."/>
            <person name="Sun H."/>
            <person name="Wang H."/>
        </authorList>
    </citation>
    <scope>NUCLEOTIDE SEQUENCE [LARGE SCALE GENOMIC DNA]</scope>
    <source>
        <strain evidence="1">TB1705</strain>
        <tissue evidence="1">Leaf</tissue>
    </source>
</reference>
<gene>
    <name evidence="1" type="ORF">GIB67_041049</name>
</gene>
<name>A0A7J7LS66_9MAGN</name>
<evidence type="ECO:0000313" key="2">
    <source>
        <dbReference type="Proteomes" id="UP000541444"/>
    </source>
</evidence>
<sequence length="112" mass="12353">MANNSGDFVKGNVFPNGAAVITLDRPNGHNAMNLGLPVDRCYGVSYGICAMQLIRNITTNPEVRVSKENRAAGILENFAEGEKYSQHFVRKFIRGQSSEIMPSINSFFTDPK</sequence>
<protein>
    <submittedName>
        <fullName evidence="1">Uncharacterized protein</fullName>
    </submittedName>
</protein>
<accession>A0A7J7LS66</accession>
<dbReference type="Proteomes" id="UP000541444">
    <property type="component" value="Unassembled WGS sequence"/>
</dbReference>
<dbReference type="AlphaFoldDB" id="A0A7J7LS66"/>
<dbReference type="InterPro" id="IPR010530">
    <property type="entry name" value="B12D"/>
</dbReference>
<dbReference type="Pfam" id="PF06522">
    <property type="entry name" value="B12D"/>
    <property type="match status" value="1"/>
</dbReference>
<dbReference type="PANTHER" id="PTHR33417">
    <property type="entry name" value="G-BOX BINDING PROTEIN"/>
    <property type="match status" value="1"/>
</dbReference>
<evidence type="ECO:0000313" key="1">
    <source>
        <dbReference type="EMBL" id="KAF6145505.1"/>
    </source>
</evidence>